<dbReference type="AlphaFoldDB" id="A6W241"/>
<reference evidence="4" key="1">
    <citation type="submission" date="2007-06" db="EMBL/GenBank/DDBJ databases">
        <title>Complete sequence of Marinomonas sp. MWYL1.</title>
        <authorList>
            <consortium name="US DOE Joint Genome Institute"/>
            <person name="Copeland A."/>
            <person name="Lucas S."/>
            <person name="Lapidus A."/>
            <person name="Barry K."/>
            <person name="Glavina del Rio T."/>
            <person name="Dalin E."/>
            <person name="Tice H."/>
            <person name="Pitluck S."/>
            <person name="Kiss H."/>
            <person name="Brettin T."/>
            <person name="Bruce D."/>
            <person name="Detter J.C."/>
            <person name="Han C."/>
            <person name="Schmutz J."/>
            <person name="Larimer F."/>
            <person name="Land M."/>
            <person name="Hauser L."/>
            <person name="Kyrpides N."/>
            <person name="Kim E."/>
            <person name="Johnston A.W.B."/>
            <person name="Todd J.D."/>
            <person name="Rogers R."/>
            <person name="Wexler M."/>
            <person name="Bond P.L."/>
            <person name="Li Y."/>
            <person name="Richardson P."/>
        </authorList>
    </citation>
    <scope>NUCLEOTIDE SEQUENCE [LARGE SCALE GENOMIC DNA]</scope>
    <source>
        <strain evidence="4">MWYL1</strain>
    </source>
</reference>
<proteinExistence type="inferred from homology"/>
<dbReference type="Pfam" id="PF01648">
    <property type="entry name" value="ACPS"/>
    <property type="match status" value="1"/>
</dbReference>
<accession>A6W241</accession>
<dbReference type="InterPro" id="IPR037143">
    <property type="entry name" value="4-PPantetheinyl_Trfase_dom_sf"/>
</dbReference>
<dbReference type="PANTHER" id="PTHR12215:SF10">
    <property type="entry name" value="L-AMINOADIPATE-SEMIALDEHYDE DEHYDROGENASE-PHOSPHOPANTETHEINYL TRANSFERASE"/>
    <property type="match status" value="1"/>
</dbReference>
<dbReference type="GO" id="GO:0000287">
    <property type="term" value="F:magnesium ion binding"/>
    <property type="evidence" value="ECO:0007669"/>
    <property type="project" value="InterPro"/>
</dbReference>
<protein>
    <submittedName>
        <fullName evidence="4">4'-phosphopantetheinyl transferase</fullName>
    </submittedName>
</protein>
<keyword evidence="2 4" id="KW-0808">Transferase</keyword>
<organism evidence="4">
    <name type="scientific">Marinomonas sp. (strain MWYL1)</name>
    <dbReference type="NCBI Taxonomy" id="400668"/>
    <lineage>
        <taxon>Bacteria</taxon>
        <taxon>Pseudomonadati</taxon>
        <taxon>Pseudomonadota</taxon>
        <taxon>Gammaproteobacteria</taxon>
        <taxon>Oceanospirillales</taxon>
        <taxon>Oceanospirillaceae</taxon>
        <taxon>Marinomonas</taxon>
    </lineage>
</organism>
<dbReference type="PANTHER" id="PTHR12215">
    <property type="entry name" value="PHOSPHOPANTETHEINE TRANSFERASE"/>
    <property type="match status" value="1"/>
</dbReference>
<dbReference type="GO" id="GO:0019878">
    <property type="term" value="P:lysine biosynthetic process via aminoadipic acid"/>
    <property type="evidence" value="ECO:0007669"/>
    <property type="project" value="TreeGrafter"/>
</dbReference>
<comment type="similarity">
    <text evidence="1">Belongs to the P-Pant transferase superfamily. Gsp/Sfp/HetI/AcpT family.</text>
</comment>
<sequence length="225" mass="26003">MQSDIHVFFANVEMLSDDSLEYFLDALPADQKAKALELKSKKKKRDFIIGRMLLIHALLKKYSFRTIPSILEQPDKAPFVRSFKDIYLSISHSNYIVCCVLHECPIGIDIEYKKSRQNLAEKSSFFMSHEELEELTMIIEETRQKEYFYQVWCTKEAVFKALDFSEQKSTTLMSIHLSDFFSGGGWSLFQKEIDNYHLSLVYGGGERQVQLIPVDLGRGFITGKG</sequence>
<evidence type="ECO:0000313" key="4">
    <source>
        <dbReference type="EMBL" id="ABR72770.1"/>
    </source>
</evidence>
<dbReference type="InterPro" id="IPR008278">
    <property type="entry name" value="4-PPantetheinyl_Trfase_dom"/>
</dbReference>
<dbReference type="HOGENOM" id="CLU_1228712_0_0_6"/>
<evidence type="ECO:0000256" key="1">
    <source>
        <dbReference type="ARBA" id="ARBA00010990"/>
    </source>
</evidence>
<feature type="domain" description="4'-phosphopantetheinyl transferase" evidence="3">
    <location>
        <begin position="105"/>
        <end position="201"/>
    </location>
</feature>
<dbReference type="SUPFAM" id="SSF56214">
    <property type="entry name" value="4'-phosphopantetheinyl transferase"/>
    <property type="match status" value="2"/>
</dbReference>
<dbReference type="GO" id="GO:0005829">
    <property type="term" value="C:cytosol"/>
    <property type="evidence" value="ECO:0007669"/>
    <property type="project" value="TreeGrafter"/>
</dbReference>
<dbReference type="STRING" id="400668.Mmwyl1_3871"/>
<dbReference type="GO" id="GO:0008897">
    <property type="term" value="F:holo-[acyl-carrier-protein] synthase activity"/>
    <property type="evidence" value="ECO:0007669"/>
    <property type="project" value="InterPro"/>
</dbReference>
<dbReference type="EMBL" id="CP000749">
    <property type="protein sequence ID" value="ABR72770.1"/>
    <property type="molecule type" value="Genomic_DNA"/>
</dbReference>
<gene>
    <name evidence="4" type="ordered locus">Mmwyl1_3871</name>
</gene>
<name>A6W241_MARMS</name>
<evidence type="ECO:0000259" key="3">
    <source>
        <dbReference type="Pfam" id="PF01648"/>
    </source>
</evidence>
<dbReference type="eggNOG" id="COG2091">
    <property type="taxonomic scope" value="Bacteria"/>
</dbReference>
<evidence type="ECO:0000256" key="2">
    <source>
        <dbReference type="ARBA" id="ARBA00022679"/>
    </source>
</evidence>
<dbReference type="Gene3D" id="3.90.470.20">
    <property type="entry name" value="4'-phosphopantetheinyl transferase domain"/>
    <property type="match status" value="1"/>
</dbReference>
<dbReference type="InterPro" id="IPR050559">
    <property type="entry name" value="P-Pant_transferase_sf"/>
</dbReference>
<dbReference type="OrthoDB" id="9808281at2"/>
<dbReference type="KEGG" id="mmw:Mmwyl1_3871"/>